<organism evidence="2 3">
    <name type="scientific">Ramlibacter agri</name>
    <dbReference type="NCBI Taxonomy" id="2728837"/>
    <lineage>
        <taxon>Bacteria</taxon>
        <taxon>Pseudomonadati</taxon>
        <taxon>Pseudomonadota</taxon>
        <taxon>Betaproteobacteria</taxon>
        <taxon>Burkholderiales</taxon>
        <taxon>Comamonadaceae</taxon>
        <taxon>Ramlibacter</taxon>
    </lineage>
</organism>
<protein>
    <submittedName>
        <fullName evidence="2">DUF1801 domain-containing protein</fullName>
    </submittedName>
</protein>
<dbReference type="AlphaFoldDB" id="A0A848H8I0"/>
<dbReference type="EMBL" id="JABBFX010000002">
    <property type="protein sequence ID" value="NML46262.1"/>
    <property type="molecule type" value="Genomic_DNA"/>
</dbReference>
<dbReference type="InterPro" id="IPR014922">
    <property type="entry name" value="YdhG-like"/>
</dbReference>
<accession>A0A848H8I0</accession>
<evidence type="ECO:0000313" key="3">
    <source>
        <dbReference type="Proteomes" id="UP000541185"/>
    </source>
</evidence>
<comment type="caution">
    <text evidence="2">The sequence shown here is derived from an EMBL/GenBank/DDBJ whole genome shotgun (WGS) entry which is preliminary data.</text>
</comment>
<feature type="domain" description="YdhG-like" evidence="1">
    <location>
        <begin position="40"/>
        <end position="120"/>
    </location>
</feature>
<name>A0A848H8I0_9BURK</name>
<reference evidence="2 3" key="1">
    <citation type="submission" date="2020-04" db="EMBL/GenBank/DDBJ databases">
        <title>Ramlibacter sp. G-1-2-2 isolated from soil.</title>
        <authorList>
            <person name="Dahal R.H."/>
        </authorList>
    </citation>
    <scope>NUCLEOTIDE SEQUENCE [LARGE SCALE GENOMIC DNA]</scope>
    <source>
        <strain evidence="2 3">G-1-2-2</strain>
    </source>
</reference>
<evidence type="ECO:0000259" key="1">
    <source>
        <dbReference type="Pfam" id="PF08818"/>
    </source>
</evidence>
<keyword evidence="3" id="KW-1185">Reference proteome</keyword>
<evidence type="ECO:0000313" key="2">
    <source>
        <dbReference type="EMBL" id="NML46262.1"/>
    </source>
</evidence>
<dbReference type="Proteomes" id="UP000541185">
    <property type="component" value="Unassembled WGS sequence"/>
</dbReference>
<proteinExistence type="predicted"/>
<dbReference type="SUPFAM" id="SSF159888">
    <property type="entry name" value="YdhG-like"/>
    <property type="match status" value="1"/>
</dbReference>
<gene>
    <name evidence="2" type="ORF">HHL11_21110</name>
</gene>
<dbReference type="RefSeq" id="WP_169420538.1">
    <property type="nucleotide sequence ID" value="NZ_JABBFX010000002.1"/>
</dbReference>
<sequence length="133" mass="14562">MDRLFRFATAVKQDPAVSAWLHERPGELGAIARHWFETLRACGDDIRELMHDGQATACVADAAFAYVAVYKAHVDVGFFLGAQLPDPASLLEGTGKFMRHVKLGPGREVDSEALMHLISLACRDMQARVHAGS</sequence>
<dbReference type="Pfam" id="PF08818">
    <property type="entry name" value="DUF1801"/>
    <property type="match status" value="1"/>
</dbReference>